<dbReference type="Proteomes" id="UP000288716">
    <property type="component" value="Unassembled WGS sequence"/>
</dbReference>
<dbReference type="VEuPathDB" id="VectorBase:LDEU012835"/>
<dbReference type="Gene3D" id="3.40.50.720">
    <property type="entry name" value="NAD(P)-binding Rossmann-like Domain"/>
    <property type="match status" value="1"/>
</dbReference>
<dbReference type="SUPFAM" id="SSF51735">
    <property type="entry name" value="NAD(P)-binding Rossmann-fold domains"/>
    <property type="match status" value="1"/>
</dbReference>
<protein>
    <submittedName>
        <fullName evidence="1">Uncharacterized protein</fullName>
    </submittedName>
</protein>
<sequence>MIVNHVNQKICLFKINRKGGNLIHELLLRMEGKVVLITGSSNGTGAVTAEEYSKLGAMVVVTGRDKTRVESVCDLCIKVSPTNQKVKETSIKK</sequence>
<dbReference type="AlphaFoldDB" id="A0A443RVK3"/>
<reference evidence="1 2" key="1">
    <citation type="journal article" date="2018" name="Gigascience">
        <title>Genomes of trombidid mites reveal novel predicted allergens and laterally-transferred genes associated with secondary metabolism.</title>
        <authorList>
            <person name="Dong X."/>
            <person name="Chaisiri K."/>
            <person name="Xia D."/>
            <person name="Armstrong S.D."/>
            <person name="Fang Y."/>
            <person name="Donnelly M.J."/>
            <person name="Kadowaki T."/>
            <person name="McGarry J.W."/>
            <person name="Darby A.C."/>
            <person name="Makepeace B.L."/>
        </authorList>
    </citation>
    <scope>NUCLEOTIDE SEQUENCE [LARGE SCALE GENOMIC DNA]</scope>
    <source>
        <strain evidence="1">UoL-UT</strain>
    </source>
</reference>
<dbReference type="PANTHER" id="PTHR44115:SF2">
    <property type="entry name" value="NAD(P)-BINDING PROTEIN"/>
    <property type="match status" value="1"/>
</dbReference>
<keyword evidence="2" id="KW-1185">Reference proteome</keyword>
<evidence type="ECO:0000313" key="2">
    <source>
        <dbReference type="Proteomes" id="UP000288716"/>
    </source>
</evidence>
<evidence type="ECO:0000313" key="1">
    <source>
        <dbReference type="EMBL" id="RWS19205.1"/>
    </source>
</evidence>
<dbReference type="InterPro" id="IPR036291">
    <property type="entry name" value="NAD(P)-bd_dom_sf"/>
</dbReference>
<comment type="caution">
    <text evidence="1">The sequence shown here is derived from an EMBL/GenBank/DDBJ whole genome shotgun (WGS) entry which is preliminary data.</text>
</comment>
<dbReference type="OrthoDB" id="47007at2759"/>
<proteinExistence type="predicted"/>
<gene>
    <name evidence="1" type="ORF">B4U80_14484</name>
</gene>
<accession>A0A443RVK3</accession>
<organism evidence="1 2">
    <name type="scientific">Leptotrombidium deliense</name>
    <dbReference type="NCBI Taxonomy" id="299467"/>
    <lineage>
        <taxon>Eukaryota</taxon>
        <taxon>Metazoa</taxon>
        <taxon>Ecdysozoa</taxon>
        <taxon>Arthropoda</taxon>
        <taxon>Chelicerata</taxon>
        <taxon>Arachnida</taxon>
        <taxon>Acari</taxon>
        <taxon>Acariformes</taxon>
        <taxon>Trombidiformes</taxon>
        <taxon>Prostigmata</taxon>
        <taxon>Anystina</taxon>
        <taxon>Parasitengona</taxon>
        <taxon>Trombiculoidea</taxon>
        <taxon>Trombiculidae</taxon>
        <taxon>Leptotrombidium</taxon>
    </lineage>
</organism>
<name>A0A443RVK3_9ACAR</name>
<dbReference type="PANTHER" id="PTHR44115">
    <property type="entry name" value="PROTEIN CBG09704"/>
    <property type="match status" value="1"/>
</dbReference>
<dbReference type="EMBL" id="NCKV01028951">
    <property type="protein sequence ID" value="RWS19205.1"/>
    <property type="molecule type" value="Genomic_DNA"/>
</dbReference>